<accession>A0A2P2P0R5</accession>
<name>A0A2P2P0R5_RHIMU</name>
<dbReference type="AlphaFoldDB" id="A0A2P2P0R5"/>
<evidence type="ECO:0000313" key="1">
    <source>
        <dbReference type="EMBL" id="MBX48318.1"/>
    </source>
</evidence>
<proteinExistence type="predicted"/>
<dbReference type="EMBL" id="GGEC01067834">
    <property type="protein sequence ID" value="MBX48318.1"/>
    <property type="molecule type" value="Transcribed_RNA"/>
</dbReference>
<reference evidence="1" key="1">
    <citation type="submission" date="2018-02" db="EMBL/GenBank/DDBJ databases">
        <title>Rhizophora mucronata_Transcriptome.</title>
        <authorList>
            <person name="Meera S.P."/>
            <person name="Sreeshan A."/>
            <person name="Augustine A."/>
        </authorList>
    </citation>
    <scope>NUCLEOTIDE SEQUENCE</scope>
    <source>
        <tissue evidence="1">Leaf</tissue>
    </source>
</reference>
<protein>
    <submittedName>
        <fullName evidence="1">Uncharacterized protein</fullName>
    </submittedName>
</protein>
<sequence length="17" mass="2037">MVGLRQYDSNICYFKTV</sequence>
<organism evidence="1">
    <name type="scientific">Rhizophora mucronata</name>
    <name type="common">Asiatic mangrove</name>
    <dbReference type="NCBI Taxonomy" id="61149"/>
    <lineage>
        <taxon>Eukaryota</taxon>
        <taxon>Viridiplantae</taxon>
        <taxon>Streptophyta</taxon>
        <taxon>Embryophyta</taxon>
        <taxon>Tracheophyta</taxon>
        <taxon>Spermatophyta</taxon>
        <taxon>Magnoliopsida</taxon>
        <taxon>eudicotyledons</taxon>
        <taxon>Gunneridae</taxon>
        <taxon>Pentapetalae</taxon>
        <taxon>rosids</taxon>
        <taxon>fabids</taxon>
        <taxon>Malpighiales</taxon>
        <taxon>Rhizophoraceae</taxon>
        <taxon>Rhizophora</taxon>
    </lineage>
</organism>